<evidence type="ECO:0000256" key="8">
    <source>
        <dbReference type="ARBA" id="ARBA00047306"/>
    </source>
</evidence>
<comment type="catalytic activity">
    <reaction evidence="10">
        <text>N-terminal L-alanyl-L-prolyl-L-lysyl-[protein] + 3 S-adenosyl-L-methionine = N-terminal N,N,N-trimethyl-L-alanyl-L-prolyl-L-lysyl-[protein] + 3 S-adenosyl-L-homocysteine + 3 H(+)</text>
        <dbReference type="Rhea" id="RHEA:54712"/>
        <dbReference type="Rhea" id="RHEA-COMP:13785"/>
        <dbReference type="Rhea" id="RHEA-COMP:13971"/>
        <dbReference type="ChEBI" id="CHEBI:15378"/>
        <dbReference type="ChEBI" id="CHEBI:57856"/>
        <dbReference type="ChEBI" id="CHEBI:59789"/>
        <dbReference type="ChEBI" id="CHEBI:138057"/>
        <dbReference type="ChEBI" id="CHEBI:138315"/>
        <dbReference type="EC" id="2.1.1.244"/>
    </reaction>
</comment>
<dbReference type="InterPro" id="IPR032675">
    <property type="entry name" value="LRR_dom_sf"/>
</dbReference>
<evidence type="ECO:0000256" key="4">
    <source>
        <dbReference type="ARBA" id="ARBA00022691"/>
    </source>
</evidence>
<evidence type="ECO:0000256" key="2">
    <source>
        <dbReference type="ARBA" id="ARBA00022603"/>
    </source>
</evidence>
<comment type="catalytic activity">
    <reaction evidence="9">
        <text>N-terminal L-prolyl-L-prolyl-L-lysyl-[protein] + 2 S-adenosyl-L-methionine = N-terminal N,N-dimethyl-L-prolyl-L-prolyl-L-lysyl-[protein] + 2 S-adenosyl-L-homocysteine + 2 H(+)</text>
        <dbReference type="Rhea" id="RHEA:54736"/>
        <dbReference type="Rhea" id="RHEA-COMP:13787"/>
        <dbReference type="Rhea" id="RHEA-COMP:13974"/>
        <dbReference type="ChEBI" id="CHEBI:15378"/>
        <dbReference type="ChEBI" id="CHEBI:57856"/>
        <dbReference type="ChEBI" id="CHEBI:59789"/>
        <dbReference type="ChEBI" id="CHEBI:138059"/>
        <dbReference type="ChEBI" id="CHEBI:138318"/>
        <dbReference type="EC" id="2.1.1.244"/>
    </reaction>
</comment>
<evidence type="ECO:0000256" key="6">
    <source>
        <dbReference type="ARBA" id="ARBA00039449"/>
    </source>
</evidence>
<feature type="region of interest" description="Disordered" evidence="11">
    <location>
        <begin position="660"/>
        <end position="696"/>
    </location>
</feature>
<gene>
    <name evidence="12" type="ORF">TCE0_033r09139</name>
</gene>
<feature type="region of interest" description="Disordered" evidence="11">
    <location>
        <begin position="398"/>
        <end position="479"/>
    </location>
</feature>
<accession>A0A6V8HAJ1</accession>
<evidence type="ECO:0000256" key="9">
    <source>
        <dbReference type="ARBA" id="ARBA00047885"/>
    </source>
</evidence>
<evidence type="ECO:0000256" key="10">
    <source>
        <dbReference type="ARBA" id="ARBA00048167"/>
    </source>
</evidence>
<dbReference type="EC" id="2.1.1.244" evidence="5"/>
<sequence>MMMNEPGPINYLADELLTLILSFLIADTEFPDGREILQDYAFPPYNNKRNGTNAVASRGERTDLDRYRLVCTRFMRIATPWKFHRFTLRFSVEGFKRLNELVDMQQAHHTRYFTYMVRPYYQGRDWERFLAEIARDYPTLSEIHTARLADQTSLVKNARDILSLKRALVAFSSLQQIKLLRLQDRADEDIMERARRLGAVRDVKLDWEPACSRAIEGLALALMESSCQSVRFLGPQLSPEAALKLLNAPRVAMSALGERLTCLDIYFHSASDVTALMSKLSTTFRDFFQAARNLVTINVGFPADSPLNLHLEDVFHHIHWPRLRSLGIQGWRLHSSEISAIARRHQSQLRELRLPYVYLLDGSRWCDVLSILHDDMERLEKLNLQHINYASHFNTEIMNGIEIPPGSTTDEDEQREEDDDDDTNHNGGIEPPQSDTDSSSILSIHDSQSEISSETEESYRQQHRHPYHQHHQNQRDLQSLSEQELSMLTANDLGDNGIYVKREHWHIWEKWPSHPTLKQIARLGDNPSPMPSSTAATPDSNINHASSLAYWSNIPPTVNGMLGGFPQVSRIDLRGSANFLAKIRRLLQTEQDESNKETEAGQQSGRQARKSKKLKRGVDCGAGIGRVTDGFLRNVCETVDVVEPVGKFADVIRQGPLVRRKKTTPPIPSTTETNNKTSEEIEKAEGEEEEEEEEEEGVIENIYITGLESWLPTEKYDLIWNQWCVGHLTNAQLTTYLQRAADALTPSGILVLKENNSTDPDGKDIYDEVDSSVTRTDETFRRIFKDAGLNLIKTEEQLGFPRHLGLLPVRSYALRPVRRS</sequence>
<evidence type="ECO:0000256" key="7">
    <source>
        <dbReference type="ARBA" id="ARBA00043129"/>
    </source>
</evidence>
<feature type="compositionally biased region" description="Acidic residues" evidence="11">
    <location>
        <begin position="409"/>
        <end position="422"/>
    </location>
</feature>
<evidence type="ECO:0000313" key="12">
    <source>
        <dbReference type="EMBL" id="GAM38427.1"/>
    </source>
</evidence>
<dbReference type="InterPro" id="IPR008576">
    <property type="entry name" value="MeTrfase_NTM1"/>
</dbReference>
<keyword evidence="3" id="KW-0808">Transferase</keyword>
<reference evidence="13" key="1">
    <citation type="journal article" date="2015" name="Genome Announc.">
        <title>Draft genome sequence of Talaromyces cellulolyticus strain Y-94, a source of lignocellulosic biomass-degrading enzymes.</title>
        <authorList>
            <person name="Fujii T."/>
            <person name="Koike H."/>
            <person name="Sawayama S."/>
            <person name="Yano S."/>
            <person name="Inoue H."/>
        </authorList>
    </citation>
    <scope>NUCLEOTIDE SEQUENCE [LARGE SCALE GENOMIC DNA]</scope>
    <source>
        <strain evidence="13">Y-94</strain>
    </source>
</reference>
<keyword evidence="2" id="KW-0489">Methyltransferase</keyword>
<evidence type="ECO:0000256" key="3">
    <source>
        <dbReference type="ARBA" id="ARBA00022679"/>
    </source>
</evidence>
<dbReference type="Gene3D" id="3.80.10.10">
    <property type="entry name" value="Ribonuclease Inhibitor"/>
    <property type="match status" value="1"/>
</dbReference>
<comment type="caution">
    <text evidence="12">The sequence shown here is derived from an EMBL/GenBank/DDBJ whole genome shotgun (WGS) entry which is preliminary data.</text>
</comment>
<keyword evidence="13" id="KW-1185">Reference proteome</keyword>
<dbReference type="Proteomes" id="UP000053095">
    <property type="component" value="Unassembled WGS sequence"/>
</dbReference>
<organism evidence="12 13">
    <name type="scientific">Talaromyces pinophilus</name>
    <name type="common">Penicillium pinophilum</name>
    <dbReference type="NCBI Taxonomy" id="128442"/>
    <lineage>
        <taxon>Eukaryota</taxon>
        <taxon>Fungi</taxon>
        <taxon>Dikarya</taxon>
        <taxon>Ascomycota</taxon>
        <taxon>Pezizomycotina</taxon>
        <taxon>Eurotiomycetes</taxon>
        <taxon>Eurotiomycetidae</taxon>
        <taxon>Eurotiales</taxon>
        <taxon>Trichocomaceae</taxon>
        <taxon>Talaromyces</taxon>
        <taxon>Talaromyces sect. Talaromyces</taxon>
    </lineage>
</organism>
<dbReference type="EMBL" id="DF933829">
    <property type="protein sequence ID" value="GAM38427.1"/>
    <property type="molecule type" value="Genomic_DNA"/>
</dbReference>
<evidence type="ECO:0000256" key="1">
    <source>
        <dbReference type="ARBA" id="ARBA00009059"/>
    </source>
</evidence>
<keyword evidence="4" id="KW-0949">S-adenosyl-L-methionine</keyword>
<evidence type="ECO:0000256" key="5">
    <source>
        <dbReference type="ARBA" id="ARBA00039112"/>
    </source>
</evidence>
<feature type="region of interest" description="Disordered" evidence="11">
    <location>
        <begin position="590"/>
        <end position="615"/>
    </location>
</feature>
<comment type="catalytic activity">
    <reaction evidence="8">
        <text>N-terminal L-seryl-L-prolyl-L-lysyl-[protein] + 3 S-adenosyl-L-methionine = N-terminal N,N,N-trimethyl-L-seryl-L-prolyl-L-lysyl-[protein] + 3 S-adenosyl-L-homocysteine + 3 H(+)</text>
        <dbReference type="Rhea" id="RHEA:54724"/>
        <dbReference type="Rhea" id="RHEA-COMP:13789"/>
        <dbReference type="Rhea" id="RHEA-COMP:13973"/>
        <dbReference type="ChEBI" id="CHEBI:15378"/>
        <dbReference type="ChEBI" id="CHEBI:57856"/>
        <dbReference type="ChEBI" id="CHEBI:59789"/>
        <dbReference type="ChEBI" id="CHEBI:138061"/>
        <dbReference type="ChEBI" id="CHEBI:138317"/>
        <dbReference type="EC" id="2.1.1.244"/>
    </reaction>
</comment>
<dbReference type="SUPFAM" id="SSF53335">
    <property type="entry name" value="S-adenosyl-L-methionine-dependent methyltransferases"/>
    <property type="match status" value="1"/>
</dbReference>
<dbReference type="GO" id="GO:0032259">
    <property type="term" value="P:methylation"/>
    <property type="evidence" value="ECO:0007669"/>
    <property type="project" value="UniProtKB-KW"/>
</dbReference>
<feature type="compositionally biased region" description="Basic residues" evidence="11">
    <location>
        <begin position="461"/>
        <end position="472"/>
    </location>
</feature>
<protein>
    <recommendedName>
        <fullName evidence="6">Alpha N-terminal protein methyltransferase 1</fullName>
        <ecNumber evidence="5">2.1.1.244</ecNumber>
    </recommendedName>
    <alternativeName>
        <fullName evidence="7">X-Pro-Lys N-terminal protein methyltransferase 1</fullName>
    </alternativeName>
</protein>
<evidence type="ECO:0000256" key="11">
    <source>
        <dbReference type="SAM" id="MobiDB-lite"/>
    </source>
</evidence>
<dbReference type="Gene3D" id="3.40.50.150">
    <property type="entry name" value="Vaccinia Virus protein VP39"/>
    <property type="match status" value="1"/>
</dbReference>
<dbReference type="InterPro" id="IPR029063">
    <property type="entry name" value="SAM-dependent_MTases_sf"/>
</dbReference>
<proteinExistence type="inferred from homology"/>
<dbReference type="GO" id="GO:0071885">
    <property type="term" value="F:N-terminal protein N-methyltransferase activity"/>
    <property type="evidence" value="ECO:0007669"/>
    <property type="project" value="UniProtKB-EC"/>
</dbReference>
<feature type="compositionally biased region" description="Low complexity" evidence="11">
    <location>
        <begin position="433"/>
        <end position="452"/>
    </location>
</feature>
<name>A0A6V8HAJ1_TALPI</name>
<dbReference type="PANTHER" id="PTHR12753">
    <property type="entry name" value="AD-003 - RELATED"/>
    <property type="match status" value="1"/>
</dbReference>
<dbReference type="AlphaFoldDB" id="A0A6V8HAJ1"/>
<dbReference type="Pfam" id="PF05891">
    <property type="entry name" value="Methyltransf_PK"/>
    <property type="match status" value="2"/>
</dbReference>
<evidence type="ECO:0000313" key="13">
    <source>
        <dbReference type="Proteomes" id="UP000053095"/>
    </source>
</evidence>
<comment type="similarity">
    <text evidence="1">Belongs to the methyltransferase superfamily. NTM1 family.</text>
</comment>
<feature type="compositionally biased region" description="Acidic residues" evidence="11">
    <location>
        <begin position="685"/>
        <end position="696"/>
    </location>
</feature>
<dbReference type="PANTHER" id="PTHR12753:SF0">
    <property type="entry name" value="ALPHA N-TERMINAL PROTEIN METHYLTRANSFERASE 1"/>
    <property type="match status" value="1"/>
</dbReference>
<dbReference type="GO" id="GO:0005737">
    <property type="term" value="C:cytoplasm"/>
    <property type="evidence" value="ECO:0007669"/>
    <property type="project" value="TreeGrafter"/>
</dbReference>